<keyword evidence="1" id="KW-1133">Transmembrane helix</keyword>
<reference evidence="2 3" key="1">
    <citation type="submission" date="2019-12" db="EMBL/GenBank/DDBJ databases">
        <authorList>
            <person name="Li C."/>
            <person name="Zhao J."/>
        </authorList>
    </citation>
    <scope>NUCLEOTIDE SEQUENCE [LARGE SCALE GENOMIC DNA]</scope>
    <source>
        <strain evidence="2 3">NEAU-DD11</strain>
    </source>
</reference>
<comment type="caution">
    <text evidence="2">The sequence shown here is derived from an EMBL/GenBank/DDBJ whole genome shotgun (WGS) entry which is preliminary data.</text>
</comment>
<dbReference type="AlphaFoldDB" id="A0A7X3G0Q1"/>
<dbReference type="InterPro" id="IPR054636">
    <property type="entry name" value="CydP"/>
</dbReference>
<evidence type="ECO:0000313" key="3">
    <source>
        <dbReference type="Proteomes" id="UP000443353"/>
    </source>
</evidence>
<sequence length="71" mass="8361">MTARSRHWRWPRLSTLPLAAEIAILLAVKLALLFVLARLFFAEPEATHMRMDPARVEQRLLAPRPIQIFWR</sequence>
<dbReference type="EMBL" id="WSES01000005">
    <property type="protein sequence ID" value="MVW61551.1"/>
    <property type="molecule type" value="Genomic_DNA"/>
</dbReference>
<evidence type="ECO:0000313" key="2">
    <source>
        <dbReference type="EMBL" id="MVW61551.1"/>
    </source>
</evidence>
<accession>A0A7X3G0Q1</accession>
<proteinExistence type="predicted"/>
<name>A0A7X3G0Q1_9BURK</name>
<evidence type="ECO:0000256" key="1">
    <source>
        <dbReference type="SAM" id="Phobius"/>
    </source>
</evidence>
<keyword evidence="1" id="KW-0472">Membrane</keyword>
<dbReference type="RefSeq" id="WP_160409549.1">
    <property type="nucleotide sequence ID" value="NZ_WSES01000005.1"/>
</dbReference>
<organism evidence="2 3">
    <name type="scientific">Massilia cellulosiltytica</name>
    <dbReference type="NCBI Taxonomy" id="2683234"/>
    <lineage>
        <taxon>Bacteria</taxon>
        <taxon>Pseudomonadati</taxon>
        <taxon>Pseudomonadota</taxon>
        <taxon>Betaproteobacteria</taxon>
        <taxon>Burkholderiales</taxon>
        <taxon>Oxalobacteraceae</taxon>
        <taxon>Telluria group</taxon>
        <taxon>Massilia</taxon>
    </lineage>
</organism>
<protein>
    <submittedName>
        <fullName evidence="2">Uncharacterized protein</fullName>
    </submittedName>
</protein>
<dbReference type="NCBIfam" id="NF045611">
    <property type="entry name" value="small_CydP"/>
    <property type="match status" value="1"/>
</dbReference>
<gene>
    <name evidence="2" type="ORF">GPY61_16595</name>
</gene>
<feature type="transmembrane region" description="Helical" evidence="1">
    <location>
        <begin position="20"/>
        <end position="41"/>
    </location>
</feature>
<keyword evidence="3" id="KW-1185">Reference proteome</keyword>
<keyword evidence="1" id="KW-0812">Transmembrane</keyword>
<dbReference type="Proteomes" id="UP000443353">
    <property type="component" value="Unassembled WGS sequence"/>
</dbReference>